<dbReference type="Proteomes" id="UP001215598">
    <property type="component" value="Unassembled WGS sequence"/>
</dbReference>
<protein>
    <submittedName>
        <fullName evidence="1">Uncharacterized protein</fullName>
    </submittedName>
</protein>
<evidence type="ECO:0000313" key="1">
    <source>
        <dbReference type="EMBL" id="KAJ7735971.1"/>
    </source>
</evidence>
<gene>
    <name evidence="1" type="ORF">B0H16DRAFT_1892117</name>
</gene>
<proteinExistence type="predicted"/>
<keyword evidence="2" id="KW-1185">Reference proteome</keyword>
<dbReference type="AlphaFoldDB" id="A0AAD7MWF3"/>
<accession>A0AAD7MWF3</accession>
<dbReference type="EMBL" id="JARKIB010000124">
    <property type="protein sequence ID" value="KAJ7735971.1"/>
    <property type="molecule type" value="Genomic_DNA"/>
</dbReference>
<evidence type="ECO:0000313" key="2">
    <source>
        <dbReference type="Proteomes" id="UP001215598"/>
    </source>
</evidence>
<name>A0AAD7MWF3_9AGAR</name>
<reference evidence="1" key="1">
    <citation type="submission" date="2023-03" db="EMBL/GenBank/DDBJ databases">
        <title>Massive genome expansion in bonnet fungi (Mycena s.s.) driven by repeated elements and novel gene families across ecological guilds.</title>
        <authorList>
            <consortium name="Lawrence Berkeley National Laboratory"/>
            <person name="Harder C.B."/>
            <person name="Miyauchi S."/>
            <person name="Viragh M."/>
            <person name="Kuo A."/>
            <person name="Thoen E."/>
            <person name="Andreopoulos B."/>
            <person name="Lu D."/>
            <person name="Skrede I."/>
            <person name="Drula E."/>
            <person name="Henrissat B."/>
            <person name="Morin E."/>
            <person name="Kohler A."/>
            <person name="Barry K."/>
            <person name="LaButti K."/>
            <person name="Morin E."/>
            <person name="Salamov A."/>
            <person name="Lipzen A."/>
            <person name="Mereny Z."/>
            <person name="Hegedus B."/>
            <person name="Baldrian P."/>
            <person name="Stursova M."/>
            <person name="Weitz H."/>
            <person name="Taylor A."/>
            <person name="Grigoriev I.V."/>
            <person name="Nagy L.G."/>
            <person name="Martin F."/>
            <person name="Kauserud H."/>
        </authorList>
    </citation>
    <scope>NUCLEOTIDE SEQUENCE</scope>
    <source>
        <strain evidence="1">CBHHK182m</strain>
    </source>
</reference>
<comment type="caution">
    <text evidence="1">The sequence shown here is derived from an EMBL/GenBank/DDBJ whole genome shotgun (WGS) entry which is preliminary data.</text>
</comment>
<sequence>MIMYRKMIDEILMARVALKRGALCWKYRVKARWQNSDNEACDDEDPYYWEHISYFFESGTLLEVDAFWTRVGLVDWRNAETLTIGQEARPQTLHTRARGAKISQTPPPLPLELKALIAEQVPPATLVNLCAAARDEYMYMTPILYRSIVQDVRTPGTEELLRLAQLLSTLSTRYPRNLGPYPATLVRELRLRCTVQIPSWLEGMLQEALRCTVDHAPELKSKLRTFHLNINEITILPLLSERPAFENLAELSVVRSGSNTSQFEFLQIPGLKSLAYKNQTLFNREEPTMNGFCRSLELLPTISPDLTVLKMDISWNDFHIPLLEKIVNSLRLPRLEVASIQVFVNEWEGIPNPDFNPFLEAHPTLYDVSVVLGSQPLRDDALPLLRTFTGRAGDFLKVCDGARPIRDLAVTLFLCNSKEEQTSERGRAVVAALAKIPNLRRLAIVNGYDAVYDSWESADNGIYMHGLDHSMISTIGKTCSRITHLELHLKSAKKADVEALANLHELQWLRAHFWITIPNGGGPASNMYDDDFLDTDDSEDEDYHRN</sequence>
<organism evidence="1 2">
    <name type="scientific">Mycena metata</name>
    <dbReference type="NCBI Taxonomy" id="1033252"/>
    <lineage>
        <taxon>Eukaryota</taxon>
        <taxon>Fungi</taxon>
        <taxon>Dikarya</taxon>
        <taxon>Basidiomycota</taxon>
        <taxon>Agaricomycotina</taxon>
        <taxon>Agaricomycetes</taxon>
        <taxon>Agaricomycetidae</taxon>
        <taxon>Agaricales</taxon>
        <taxon>Marasmiineae</taxon>
        <taxon>Mycenaceae</taxon>
        <taxon>Mycena</taxon>
    </lineage>
</organism>